<dbReference type="AlphaFoldDB" id="A0A1G2I4V5"/>
<name>A0A1G2I4V5_9BACT</name>
<dbReference type="Proteomes" id="UP000179214">
    <property type="component" value="Unassembled WGS sequence"/>
</dbReference>
<organism evidence="1 2">
    <name type="scientific">Candidatus Staskawiczbacteria bacterium RIFCSPHIGHO2_12_FULL_38_11</name>
    <dbReference type="NCBI Taxonomy" id="1802209"/>
    <lineage>
        <taxon>Bacteria</taxon>
        <taxon>Candidatus Staskawicziibacteriota</taxon>
    </lineage>
</organism>
<reference evidence="1 2" key="1">
    <citation type="journal article" date="2016" name="Nat. Commun.">
        <title>Thousands of microbial genomes shed light on interconnected biogeochemical processes in an aquifer system.</title>
        <authorList>
            <person name="Anantharaman K."/>
            <person name="Brown C.T."/>
            <person name="Hug L.A."/>
            <person name="Sharon I."/>
            <person name="Castelle C.J."/>
            <person name="Probst A.J."/>
            <person name="Thomas B.C."/>
            <person name="Singh A."/>
            <person name="Wilkins M.J."/>
            <person name="Karaoz U."/>
            <person name="Brodie E.L."/>
            <person name="Williams K.H."/>
            <person name="Hubbard S.S."/>
            <person name="Banfield J.F."/>
        </authorList>
    </citation>
    <scope>NUCLEOTIDE SEQUENCE [LARGE SCALE GENOMIC DNA]</scope>
</reference>
<sequence length="106" mass="12149">MLQLLAFIILIISAGGIAFILFKKVPALAALPQNGHHGIKKIELVATIEKKIKDFHFKFFHKQVFLHKILSFIKVLTLKIERKIDASLHGIRKKAQEIDKQVKKKK</sequence>
<evidence type="ECO:0000313" key="1">
    <source>
        <dbReference type="EMBL" id="OGZ69836.1"/>
    </source>
</evidence>
<evidence type="ECO:0000313" key="2">
    <source>
        <dbReference type="Proteomes" id="UP000179214"/>
    </source>
</evidence>
<gene>
    <name evidence="1" type="ORF">A3F47_02160</name>
</gene>
<dbReference type="EMBL" id="MHOV01000025">
    <property type="protein sequence ID" value="OGZ69836.1"/>
    <property type="molecule type" value="Genomic_DNA"/>
</dbReference>
<accession>A0A1G2I4V5</accession>
<proteinExistence type="predicted"/>
<protein>
    <submittedName>
        <fullName evidence="1">Uncharacterized protein</fullName>
    </submittedName>
</protein>
<comment type="caution">
    <text evidence="1">The sequence shown here is derived from an EMBL/GenBank/DDBJ whole genome shotgun (WGS) entry which is preliminary data.</text>
</comment>